<dbReference type="InterPro" id="IPR036187">
    <property type="entry name" value="DNA_mismatch_repair_MutS_sf"/>
</dbReference>
<dbReference type="Gene3D" id="3.30.420.110">
    <property type="entry name" value="MutS, connector domain"/>
    <property type="match status" value="1"/>
</dbReference>
<keyword evidence="2 8" id="KW-0547">Nucleotide-binding</keyword>
<evidence type="ECO:0000313" key="12">
    <source>
        <dbReference type="EMBL" id="QKD81127.1"/>
    </source>
</evidence>
<dbReference type="Pfam" id="PF00488">
    <property type="entry name" value="MutS_V"/>
    <property type="match status" value="1"/>
</dbReference>
<gene>
    <name evidence="8 12" type="primary">mutS</name>
    <name evidence="12" type="ORF">HPC62_02105</name>
</gene>
<dbReference type="Pfam" id="PF01624">
    <property type="entry name" value="MutS_I"/>
    <property type="match status" value="1"/>
</dbReference>
<dbReference type="GO" id="GO:0003684">
    <property type="term" value="F:damaged DNA binding"/>
    <property type="evidence" value="ECO:0007669"/>
    <property type="project" value="UniProtKB-UniRule"/>
</dbReference>
<dbReference type="SMART" id="SM00534">
    <property type="entry name" value="MUTSac"/>
    <property type="match status" value="1"/>
</dbReference>
<dbReference type="InterPro" id="IPR036678">
    <property type="entry name" value="MutS_con_dom_sf"/>
</dbReference>
<comment type="function">
    <text evidence="7 8">This protein is involved in the repair of mismatches in DNA. It is possible that it carries out the mismatch recognition step. This protein has a weak ATPase activity.</text>
</comment>
<proteinExistence type="inferred from homology"/>
<dbReference type="InterPro" id="IPR017261">
    <property type="entry name" value="DNA_mismatch_repair_MutS/MSH"/>
</dbReference>
<evidence type="ECO:0000256" key="10">
    <source>
        <dbReference type="SAM" id="MobiDB-lite"/>
    </source>
</evidence>
<dbReference type="Proteomes" id="UP000505210">
    <property type="component" value="Chromosome"/>
</dbReference>
<dbReference type="Gene3D" id="1.10.1420.10">
    <property type="match status" value="2"/>
</dbReference>
<keyword evidence="5 8" id="KW-0238">DNA-binding</keyword>
<dbReference type="PIRSF" id="PIRSF037677">
    <property type="entry name" value="DNA_mis_repair_Msh6"/>
    <property type="match status" value="1"/>
</dbReference>
<dbReference type="GO" id="GO:0030983">
    <property type="term" value="F:mismatched DNA binding"/>
    <property type="evidence" value="ECO:0007669"/>
    <property type="project" value="InterPro"/>
</dbReference>
<dbReference type="GO" id="GO:0006298">
    <property type="term" value="P:mismatch repair"/>
    <property type="evidence" value="ECO:0007669"/>
    <property type="project" value="UniProtKB-UniRule"/>
</dbReference>
<feature type="compositionally biased region" description="Pro residues" evidence="10">
    <location>
        <begin position="705"/>
        <end position="719"/>
    </location>
</feature>
<dbReference type="InterPro" id="IPR027417">
    <property type="entry name" value="P-loop_NTPase"/>
</dbReference>
<dbReference type="Pfam" id="PF05188">
    <property type="entry name" value="MutS_II"/>
    <property type="match status" value="1"/>
</dbReference>
<organism evidence="12 13">
    <name type="scientific">Thermoleptolyngbya sichuanensis A183</name>
    <dbReference type="NCBI Taxonomy" id="2737172"/>
    <lineage>
        <taxon>Bacteria</taxon>
        <taxon>Bacillati</taxon>
        <taxon>Cyanobacteriota</taxon>
        <taxon>Cyanophyceae</taxon>
        <taxon>Oculatellales</taxon>
        <taxon>Oculatellaceae</taxon>
        <taxon>Thermoleptolyngbya</taxon>
        <taxon>Thermoleptolyngbya sichuanensis</taxon>
    </lineage>
</organism>
<dbReference type="FunFam" id="1.10.1420.10:FF:000001">
    <property type="entry name" value="DNA mismatch repair protein MutS"/>
    <property type="match status" value="1"/>
</dbReference>
<dbReference type="Pfam" id="PF05192">
    <property type="entry name" value="MutS_III"/>
    <property type="match status" value="1"/>
</dbReference>
<reference evidence="12 13" key="1">
    <citation type="submission" date="2020-05" db="EMBL/GenBank/DDBJ databases">
        <title>Complete genome sequence of of a novel Thermoleptolyngbya strain isolated from hot springs of Ganzi, Sichuan China.</title>
        <authorList>
            <person name="Tang J."/>
            <person name="Daroch M."/>
            <person name="Li L."/>
            <person name="Waleron K."/>
            <person name="Waleron M."/>
            <person name="Waleron M."/>
        </authorList>
    </citation>
    <scope>NUCLEOTIDE SEQUENCE [LARGE SCALE GENOMIC DNA]</scope>
    <source>
        <strain evidence="12 13">PKUAC-SCTA183</strain>
    </source>
</reference>
<dbReference type="HAMAP" id="MF_00096">
    <property type="entry name" value="MutS"/>
    <property type="match status" value="1"/>
</dbReference>
<evidence type="ECO:0000256" key="1">
    <source>
        <dbReference type="ARBA" id="ARBA00006271"/>
    </source>
</evidence>
<evidence type="ECO:0000256" key="2">
    <source>
        <dbReference type="ARBA" id="ARBA00022741"/>
    </source>
</evidence>
<dbReference type="KEGG" id="theu:HPC62_02105"/>
<dbReference type="InterPro" id="IPR000432">
    <property type="entry name" value="DNA_mismatch_repair_MutS_C"/>
</dbReference>
<dbReference type="SMART" id="SM00533">
    <property type="entry name" value="MUTSd"/>
    <property type="match status" value="1"/>
</dbReference>
<evidence type="ECO:0000256" key="3">
    <source>
        <dbReference type="ARBA" id="ARBA00022763"/>
    </source>
</evidence>
<dbReference type="InterPro" id="IPR005748">
    <property type="entry name" value="DNA_mismatch_repair_MutS"/>
</dbReference>
<keyword evidence="13" id="KW-1185">Reference proteome</keyword>
<dbReference type="Pfam" id="PF05190">
    <property type="entry name" value="MutS_IV"/>
    <property type="match status" value="1"/>
</dbReference>
<comment type="similarity">
    <text evidence="1 8 9">Belongs to the DNA mismatch repair MutS family.</text>
</comment>
<evidence type="ECO:0000256" key="5">
    <source>
        <dbReference type="ARBA" id="ARBA00023125"/>
    </source>
</evidence>
<dbReference type="InterPro" id="IPR007695">
    <property type="entry name" value="DNA_mismatch_repair_MutS-lik_N"/>
</dbReference>
<dbReference type="Gene3D" id="3.40.50.300">
    <property type="entry name" value="P-loop containing nucleotide triphosphate hydrolases"/>
    <property type="match status" value="1"/>
</dbReference>
<dbReference type="GO" id="GO:0005829">
    <property type="term" value="C:cytosol"/>
    <property type="evidence" value="ECO:0007669"/>
    <property type="project" value="TreeGrafter"/>
</dbReference>
<evidence type="ECO:0000256" key="8">
    <source>
        <dbReference type="HAMAP-Rule" id="MF_00096"/>
    </source>
</evidence>
<dbReference type="SUPFAM" id="SSF52540">
    <property type="entry name" value="P-loop containing nucleoside triphosphate hydrolases"/>
    <property type="match status" value="1"/>
</dbReference>
<feature type="region of interest" description="Disordered" evidence="10">
    <location>
        <begin position="687"/>
        <end position="726"/>
    </location>
</feature>
<dbReference type="Gene3D" id="3.40.1170.10">
    <property type="entry name" value="DNA repair protein MutS, domain I"/>
    <property type="match status" value="1"/>
</dbReference>
<keyword evidence="6 8" id="KW-0234">DNA repair</keyword>
<dbReference type="AlphaFoldDB" id="A0A6M8B8R4"/>
<dbReference type="InterPro" id="IPR007860">
    <property type="entry name" value="DNA_mmatch_repair_MutS_con_dom"/>
</dbReference>
<accession>A0A6M8B8R4</accession>
<protein>
    <recommendedName>
        <fullName evidence="8">DNA mismatch repair protein MutS</fullName>
    </recommendedName>
</protein>
<evidence type="ECO:0000256" key="6">
    <source>
        <dbReference type="ARBA" id="ARBA00023204"/>
    </source>
</evidence>
<feature type="binding site" evidence="8">
    <location>
        <begin position="734"/>
        <end position="741"/>
    </location>
    <ligand>
        <name>ATP</name>
        <dbReference type="ChEBI" id="CHEBI:30616"/>
    </ligand>
</feature>
<evidence type="ECO:0000256" key="7">
    <source>
        <dbReference type="ARBA" id="ARBA00024647"/>
    </source>
</evidence>
<dbReference type="NCBIfam" id="NF003810">
    <property type="entry name" value="PRK05399.1"/>
    <property type="match status" value="1"/>
</dbReference>
<dbReference type="InterPro" id="IPR007696">
    <property type="entry name" value="DNA_mismatch_repair_MutS_core"/>
</dbReference>
<dbReference type="PROSITE" id="PS00486">
    <property type="entry name" value="DNA_MISMATCH_REPAIR_2"/>
    <property type="match status" value="1"/>
</dbReference>
<dbReference type="SUPFAM" id="SSF53150">
    <property type="entry name" value="DNA repair protein MutS, domain II"/>
    <property type="match status" value="1"/>
</dbReference>
<dbReference type="InterPro" id="IPR007861">
    <property type="entry name" value="DNA_mismatch_repair_MutS_clamp"/>
</dbReference>
<dbReference type="EMBL" id="CP053661">
    <property type="protein sequence ID" value="QKD81127.1"/>
    <property type="molecule type" value="Genomic_DNA"/>
</dbReference>
<dbReference type="RefSeq" id="WP_172353541.1">
    <property type="nucleotide sequence ID" value="NZ_CP053661.1"/>
</dbReference>
<dbReference type="InterPro" id="IPR016151">
    <property type="entry name" value="DNA_mismatch_repair_MutS_N"/>
</dbReference>
<dbReference type="GO" id="GO:0140664">
    <property type="term" value="F:ATP-dependent DNA damage sensor activity"/>
    <property type="evidence" value="ECO:0007669"/>
    <property type="project" value="InterPro"/>
</dbReference>
<evidence type="ECO:0000256" key="4">
    <source>
        <dbReference type="ARBA" id="ARBA00022840"/>
    </source>
</evidence>
<dbReference type="InterPro" id="IPR045076">
    <property type="entry name" value="MutS"/>
</dbReference>
<dbReference type="CDD" id="cd03284">
    <property type="entry name" value="ABC_MutS1"/>
    <property type="match status" value="1"/>
</dbReference>
<sequence length="962" mass="105273">MTDLPPAPNAPEPQRLGDLPDRLIKQTVRYTDHRSVDRDALTPMMRHYADLKDEYPQALLLYRVGDFFETFFQDAITIAQELELVLTSKDAGKTVGRVPLAGVPHHAMERYCAQLVERGYAVAICDQTEDAADAQGRLVQRQVTRVITPGTVLEEGMLNARRNNYLAAVVIAGTHWGLAIADVSTGEFLTTQASGLDRLTQEILRLQPSEILLPTNAPDLVGLLRPDPRAGIPDPRRAAALPEALPPQFCYTLRPQAPFQAAEARQRLLERFRVRSLEGMGCEHLPLAVRAAGGLLQYLEETSERQLEAVPTEANAAPSPAPPAAHAYPTRIPLQPLYTYTLSDFLVIDHQTRRNLEITQTQRDGTFHGSLLWALDRTVTAMGGRALRRWLLQPLLDRSAIQARQDTIQELIDQGTLRQQLQQVLKQIYDLERLTGRAGSGTANARDLVALADSLGKLPEIADLVAVGRSPFLIALQTVPPVMDTLGQTLRAHLVETPPLYLTEGNLIRPGVNPQLDRLRQSIEADQQWIAELETTERQRTGIATLKVGYTKAFGYYLSISRAKASADLPDDYIRKQTLTNEERYITPELKQRESAIFLTREAVHKLEYEIFTALRLQVAEQSESIRQVAGAIAALDALCSLAEVAVYQNYCRPAITESRQIAIVDGRHPVVEQSLPAGFFVPNSATLGSGDPDRGTGGSRGTIAPPPPRPPADAPAPTPTATHSAPDLIILTGPNASGKSCYLRQVGLIQLMAQVGSFVPAAAATLGVCDRIFTRVGAVDDLATGQSTFMVEMNETANILNHATPRSLVLLDEIGRGTATFDGLSIAWAVAEHLATDIRARTIFATHYHELNELASLLSNVANYQVVVKELPDQIIFLHQVRPGGADKSYGIEAGRLAGLPASVIERARQVMGQIERHSHIAVGLRGESSPAESSERVPSKTASRRSRLREPAGQLNIFTG</sequence>
<evidence type="ECO:0000313" key="13">
    <source>
        <dbReference type="Proteomes" id="UP000505210"/>
    </source>
</evidence>
<dbReference type="SUPFAM" id="SSF55271">
    <property type="entry name" value="DNA repair protein MutS, domain I"/>
    <property type="match status" value="1"/>
</dbReference>
<dbReference type="PANTHER" id="PTHR11361">
    <property type="entry name" value="DNA MISMATCH REPAIR PROTEIN MUTS FAMILY MEMBER"/>
    <property type="match status" value="1"/>
</dbReference>
<evidence type="ECO:0000256" key="9">
    <source>
        <dbReference type="RuleBase" id="RU003756"/>
    </source>
</evidence>
<feature type="domain" description="DNA mismatch repair proteins mutS family" evidence="11">
    <location>
        <begin position="808"/>
        <end position="824"/>
    </location>
</feature>
<feature type="region of interest" description="Disordered" evidence="10">
    <location>
        <begin position="925"/>
        <end position="962"/>
    </location>
</feature>
<dbReference type="GO" id="GO:0005524">
    <property type="term" value="F:ATP binding"/>
    <property type="evidence" value="ECO:0007669"/>
    <property type="project" value="UniProtKB-UniRule"/>
</dbReference>
<keyword evidence="4 8" id="KW-0067">ATP-binding</keyword>
<evidence type="ECO:0000259" key="11">
    <source>
        <dbReference type="PROSITE" id="PS00486"/>
    </source>
</evidence>
<name>A0A6M8B8R4_9CYAN</name>
<keyword evidence="3 8" id="KW-0227">DNA damage</keyword>
<dbReference type="SUPFAM" id="SSF48334">
    <property type="entry name" value="DNA repair protein MutS, domain III"/>
    <property type="match status" value="1"/>
</dbReference>
<dbReference type="PANTHER" id="PTHR11361:SF34">
    <property type="entry name" value="DNA MISMATCH REPAIR PROTEIN MSH1, MITOCHONDRIAL"/>
    <property type="match status" value="1"/>
</dbReference>